<evidence type="ECO:0000313" key="2">
    <source>
        <dbReference type="Proteomes" id="UP000606786"/>
    </source>
</evidence>
<accession>A0A811USX2</accession>
<evidence type="ECO:0000313" key="1">
    <source>
        <dbReference type="EMBL" id="CAD7001045.1"/>
    </source>
</evidence>
<keyword evidence="2" id="KW-1185">Reference proteome</keyword>
<dbReference type="Proteomes" id="UP000606786">
    <property type="component" value="Unassembled WGS sequence"/>
</dbReference>
<dbReference type="AlphaFoldDB" id="A0A811USX2"/>
<protein>
    <submittedName>
        <fullName evidence="1">(Mediterranean fruit fly) hypothetical protein</fullName>
    </submittedName>
</protein>
<sequence>MQKSYANLSGLGIVATAVLGKFEAKVEIDGLCIRHIFLVQYAKINVDVMFFVKFHGEDDTEVEPQYKSAVTELIHCISRKPLLAQKKVKEWWKQGIQEGDIE</sequence>
<comment type="caution">
    <text evidence="1">The sequence shown here is derived from an EMBL/GenBank/DDBJ whole genome shotgun (WGS) entry which is preliminary data.</text>
</comment>
<reference evidence="1" key="1">
    <citation type="submission" date="2020-11" db="EMBL/GenBank/DDBJ databases">
        <authorList>
            <person name="Whitehead M."/>
        </authorList>
    </citation>
    <scope>NUCLEOTIDE SEQUENCE</scope>
    <source>
        <strain evidence="1">EGII</strain>
    </source>
</reference>
<proteinExistence type="predicted"/>
<name>A0A811USX2_CERCA</name>
<dbReference type="EMBL" id="CAJHJT010000023">
    <property type="protein sequence ID" value="CAD7001045.1"/>
    <property type="molecule type" value="Genomic_DNA"/>
</dbReference>
<gene>
    <name evidence="1" type="ORF">CCAP1982_LOCUS9517</name>
</gene>
<organism evidence="1 2">
    <name type="scientific">Ceratitis capitata</name>
    <name type="common">Mediterranean fruit fly</name>
    <name type="synonym">Tephritis capitata</name>
    <dbReference type="NCBI Taxonomy" id="7213"/>
    <lineage>
        <taxon>Eukaryota</taxon>
        <taxon>Metazoa</taxon>
        <taxon>Ecdysozoa</taxon>
        <taxon>Arthropoda</taxon>
        <taxon>Hexapoda</taxon>
        <taxon>Insecta</taxon>
        <taxon>Pterygota</taxon>
        <taxon>Neoptera</taxon>
        <taxon>Endopterygota</taxon>
        <taxon>Diptera</taxon>
        <taxon>Brachycera</taxon>
        <taxon>Muscomorpha</taxon>
        <taxon>Tephritoidea</taxon>
        <taxon>Tephritidae</taxon>
        <taxon>Ceratitis</taxon>
        <taxon>Ceratitis</taxon>
    </lineage>
</organism>